<dbReference type="RefSeq" id="WP_137253278.1">
    <property type="nucleotide sequence ID" value="NZ_JBHSPQ010000001.1"/>
</dbReference>
<sequence length="171" mass="17810">MKRRGRAVLLAFGATGLLGVGFLAGLLVGNGAGDNSTQAGITSASKAPDNGPTPDPIITPTNQYTPTETVPAYATPTAKDFKLAVKVLKKECFGSAGCNLTYRILVTYGGADLDPTLTYEVVYEVRGGEDGPVTNTLTVTGDTSSVDEEEFVSTKSRSTKLNAIATEVTSR</sequence>
<dbReference type="AlphaFoldDB" id="A0A4U3M5F1"/>
<dbReference type="Proteomes" id="UP000305836">
    <property type="component" value="Unassembled WGS sequence"/>
</dbReference>
<evidence type="ECO:0000313" key="2">
    <source>
        <dbReference type="EMBL" id="TKK82587.1"/>
    </source>
</evidence>
<accession>A0A4U3M5F1</accession>
<reference evidence="2 3" key="1">
    <citation type="submission" date="2019-04" db="EMBL/GenBank/DDBJ databases">
        <title>Kribbella sp. NEAU-THZ 27 nov., a novel actinomycete isolated from soil.</title>
        <authorList>
            <person name="Duan L."/>
        </authorList>
    </citation>
    <scope>NUCLEOTIDE SEQUENCE [LARGE SCALE GENOMIC DNA]</scope>
    <source>
        <strain evidence="3">NEAU-THZ27</strain>
    </source>
</reference>
<name>A0A4U3M5F1_9ACTN</name>
<proteinExistence type="predicted"/>
<organism evidence="2 3">
    <name type="scientific">Kribbella jiaozuonensis</name>
    <dbReference type="NCBI Taxonomy" id="2575441"/>
    <lineage>
        <taxon>Bacteria</taxon>
        <taxon>Bacillati</taxon>
        <taxon>Actinomycetota</taxon>
        <taxon>Actinomycetes</taxon>
        <taxon>Propionibacteriales</taxon>
        <taxon>Kribbellaceae</taxon>
        <taxon>Kribbella</taxon>
    </lineage>
</organism>
<dbReference type="EMBL" id="SZPZ01000001">
    <property type="protein sequence ID" value="TKK82587.1"/>
    <property type="molecule type" value="Genomic_DNA"/>
</dbReference>
<protein>
    <submittedName>
        <fullName evidence="2">Uncharacterized protein</fullName>
    </submittedName>
</protein>
<evidence type="ECO:0000256" key="1">
    <source>
        <dbReference type="SAM" id="MobiDB-lite"/>
    </source>
</evidence>
<feature type="region of interest" description="Disordered" evidence="1">
    <location>
        <begin position="39"/>
        <end position="65"/>
    </location>
</feature>
<dbReference type="OrthoDB" id="4218022at2"/>
<keyword evidence="3" id="KW-1185">Reference proteome</keyword>
<evidence type="ECO:0000313" key="3">
    <source>
        <dbReference type="Proteomes" id="UP000305836"/>
    </source>
</evidence>
<comment type="caution">
    <text evidence="2">The sequence shown here is derived from an EMBL/GenBank/DDBJ whole genome shotgun (WGS) entry which is preliminary data.</text>
</comment>
<gene>
    <name evidence="2" type="ORF">FDA38_07355</name>
</gene>